<keyword evidence="4" id="KW-1185">Reference proteome</keyword>
<gene>
    <name evidence="3" type="ORF">BB559_001879</name>
</gene>
<reference evidence="3 4" key="1">
    <citation type="journal article" date="2018" name="MBio">
        <title>Comparative Genomics Reveals the Core Gene Toolbox for the Fungus-Insect Symbiosis.</title>
        <authorList>
            <person name="Wang Y."/>
            <person name="Stata M."/>
            <person name="Wang W."/>
            <person name="Stajich J.E."/>
            <person name="White M.M."/>
            <person name="Moncalvo J.M."/>
        </authorList>
    </citation>
    <scope>NUCLEOTIDE SEQUENCE [LARGE SCALE GENOMIC DNA]</scope>
    <source>
        <strain evidence="3 4">AUS-77-4</strain>
    </source>
</reference>
<evidence type="ECO:0000256" key="2">
    <source>
        <dbReference type="SAM" id="SignalP"/>
    </source>
</evidence>
<feature type="non-terminal residue" evidence="3">
    <location>
        <position position="223"/>
    </location>
</feature>
<feature type="region of interest" description="Disordered" evidence="1">
    <location>
        <begin position="172"/>
        <end position="223"/>
    </location>
</feature>
<keyword evidence="2" id="KW-0732">Signal</keyword>
<feature type="signal peptide" evidence="2">
    <location>
        <begin position="1"/>
        <end position="15"/>
    </location>
</feature>
<protein>
    <submittedName>
        <fullName evidence="3">Uncharacterized protein</fullName>
    </submittedName>
</protein>
<dbReference type="AlphaFoldDB" id="A0A2T9YZQ5"/>
<evidence type="ECO:0000313" key="4">
    <source>
        <dbReference type="Proteomes" id="UP000245699"/>
    </source>
</evidence>
<evidence type="ECO:0000313" key="3">
    <source>
        <dbReference type="EMBL" id="PVU97813.1"/>
    </source>
</evidence>
<feature type="compositionally biased region" description="Low complexity" evidence="1">
    <location>
        <begin position="190"/>
        <end position="223"/>
    </location>
</feature>
<dbReference type="EMBL" id="MBFT01000097">
    <property type="protein sequence ID" value="PVU97813.1"/>
    <property type="molecule type" value="Genomic_DNA"/>
</dbReference>
<comment type="caution">
    <text evidence="3">The sequence shown here is derived from an EMBL/GenBank/DDBJ whole genome shotgun (WGS) entry which is preliminary data.</text>
</comment>
<sequence>MKALILFGIFSSAFAFSEHEYLDQDQMDAFYEDAPYYKYDNEYGQDISDTDSGEFLKALDTEHLEQYGSLAQPVPKQIDYSQFLSTYKKVCIDHYTDKYNKSLKNCLGKTQSFCEESTAEDIDKPEYSSNLKSCIEKKNKRCNKKYKKRLSNLKKKCQRRYILIKKNLKGQGLIDKPSKPKSSPVAATQPKASVSAPAPSTSAPAPNTLPAVSKASAAASKAS</sequence>
<evidence type="ECO:0000256" key="1">
    <source>
        <dbReference type="SAM" id="MobiDB-lite"/>
    </source>
</evidence>
<name>A0A2T9YZQ5_9FUNG</name>
<proteinExistence type="predicted"/>
<accession>A0A2T9YZQ5</accession>
<organism evidence="3 4">
    <name type="scientific">Furculomyces boomerangus</name>
    <dbReference type="NCBI Taxonomy" id="61424"/>
    <lineage>
        <taxon>Eukaryota</taxon>
        <taxon>Fungi</taxon>
        <taxon>Fungi incertae sedis</taxon>
        <taxon>Zoopagomycota</taxon>
        <taxon>Kickxellomycotina</taxon>
        <taxon>Harpellomycetes</taxon>
        <taxon>Harpellales</taxon>
        <taxon>Harpellaceae</taxon>
        <taxon>Furculomyces</taxon>
    </lineage>
</organism>
<feature type="chain" id="PRO_5015693834" evidence="2">
    <location>
        <begin position="16"/>
        <end position="223"/>
    </location>
</feature>
<dbReference type="Proteomes" id="UP000245699">
    <property type="component" value="Unassembled WGS sequence"/>
</dbReference>